<name>A0A803P0S1_CANSA</name>
<dbReference type="AlphaFoldDB" id="A0A803P0S1"/>
<feature type="compositionally biased region" description="Basic and acidic residues" evidence="1">
    <location>
        <begin position="120"/>
        <end position="131"/>
    </location>
</feature>
<feature type="region of interest" description="Disordered" evidence="1">
    <location>
        <begin position="87"/>
        <end position="131"/>
    </location>
</feature>
<dbReference type="Proteomes" id="UP000596661">
    <property type="component" value="Chromosome 2"/>
</dbReference>
<organism evidence="2 3">
    <name type="scientific">Cannabis sativa</name>
    <name type="common">Hemp</name>
    <name type="synonym">Marijuana</name>
    <dbReference type="NCBI Taxonomy" id="3483"/>
    <lineage>
        <taxon>Eukaryota</taxon>
        <taxon>Viridiplantae</taxon>
        <taxon>Streptophyta</taxon>
        <taxon>Embryophyta</taxon>
        <taxon>Tracheophyta</taxon>
        <taxon>Spermatophyta</taxon>
        <taxon>Magnoliopsida</taxon>
        <taxon>eudicotyledons</taxon>
        <taxon>Gunneridae</taxon>
        <taxon>Pentapetalae</taxon>
        <taxon>rosids</taxon>
        <taxon>fabids</taxon>
        <taxon>Rosales</taxon>
        <taxon>Cannabaceae</taxon>
        <taxon>Cannabis</taxon>
    </lineage>
</organism>
<keyword evidence="3" id="KW-1185">Reference proteome</keyword>
<reference evidence="2" key="1">
    <citation type="submission" date="2018-11" db="EMBL/GenBank/DDBJ databases">
        <authorList>
            <person name="Grassa J C."/>
        </authorList>
    </citation>
    <scope>NUCLEOTIDE SEQUENCE [LARGE SCALE GENOMIC DNA]</scope>
</reference>
<feature type="compositionally biased region" description="Basic residues" evidence="1">
    <location>
        <begin position="213"/>
        <end position="222"/>
    </location>
</feature>
<proteinExistence type="predicted"/>
<accession>A0A803P0S1</accession>
<dbReference type="Gramene" id="evm.model.02.367">
    <property type="protein sequence ID" value="cds.evm.model.02.367"/>
    <property type="gene ID" value="evm.TU.02.367"/>
</dbReference>
<protein>
    <submittedName>
        <fullName evidence="2">Uncharacterized protein</fullName>
    </submittedName>
</protein>
<evidence type="ECO:0000313" key="3">
    <source>
        <dbReference type="Proteomes" id="UP000596661"/>
    </source>
</evidence>
<evidence type="ECO:0000256" key="1">
    <source>
        <dbReference type="SAM" id="MobiDB-lite"/>
    </source>
</evidence>
<dbReference type="EMBL" id="UZAU01000103">
    <property type="status" value="NOT_ANNOTATED_CDS"/>
    <property type="molecule type" value="Genomic_DNA"/>
</dbReference>
<reference evidence="2" key="2">
    <citation type="submission" date="2021-03" db="UniProtKB">
        <authorList>
            <consortium name="EnsemblPlants"/>
        </authorList>
    </citation>
    <scope>IDENTIFICATION</scope>
</reference>
<sequence length="337" mass="39036">MVETQNHTCQPRPSQDPQSPGDEEAASQVNMDSEERDKTNDEEYEENPEGYDAYDDGNYTKLLALRQNAVDHEAELTAQKEQNKRILLRESTSLQDREERKSISVHQEPEERVRKSRKHPPTDLRQKLNDKHGDLRKHLEKKKQAIPMSEGALNEGIFVELAILNKDIARVSRRQKGDDSKSNCEDRKSCARNILEVRYKHGGIASKFWSKRSCKGSQRSRTKASGEERYQSLGASRRVRDEYWRKVPPRRMPINRHPDYPWINGRVAMISKGPHVGGTTRNGLKRYAGALKHDNEMIRKSQLPSRRPKLMDQPITFRGRCRADAAFRIMTPWSLRL</sequence>
<feature type="region of interest" description="Disordered" evidence="1">
    <location>
        <begin position="1"/>
        <end position="56"/>
    </location>
</feature>
<feature type="compositionally biased region" description="Basic and acidic residues" evidence="1">
    <location>
        <begin position="95"/>
        <end position="113"/>
    </location>
</feature>
<feature type="compositionally biased region" description="Acidic residues" evidence="1">
    <location>
        <begin position="42"/>
        <end position="55"/>
    </location>
</feature>
<feature type="region of interest" description="Disordered" evidence="1">
    <location>
        <begin position="213"/>
        <end position="232"/>
    </location>
</feature>
<feature type="compositionally biased region" description="Polar residues" evidence="1">
    <location>
        <begin position="1"/>
        <end position="18"/>
    </location>
</feature>
<dbReference type="EnsemblPlants" id="evm.model.02.367">
    <property type="protein sequence ID" value="cds.evm.model.02.367"/>
    <property type="gene ID" value="evm.TU.02.367"/>
</dbReference>
<evidence type="ECO:0000313" key="2">
    <source>
        <dbReference type="EnsemblPlants" id="cds.evm.model.02.367"/>
    </source>
</evidence>